<dbReference type="InterPro" id="IPR003382">
    <property type="entry name" value="Flavoprotein"/>
</dbReference>
<dbReference type="SUPFAM" id="SSF52507">
    <property type="entry name" value="Homo-oligomeric flavin-containing Cys decarboxylases, HFCD"/>
    <property type="match status" value="1"/>
</dbReference>
<feature type="compositionally biased region" description="Basic and acidic residues" evidence="1">
    <location>
        <begin position="215"/>
        <end position="224"/>
    </location>
</feature>
<dbReference type="Pfam" id="PF02441">
    <property type="entry name" value="Flavoprotein"/>
    <property type="match status" value="1"/>
</dbReference>
<feature type="region of interest" description="Disordered" evidence="1">
    <location>
        <begin position="154"/>
        <end position="174"/>
    </location>
</feature>
<feature type="domain" description="Flavoprotein" evidence="2">
    <location>
        <begin position="16"/>
        <end position="152"/>
    </location>
</feature>
<sequence>MGDPTAAGLPAFGVRRLLYVGTGALSVAHMPFWLNWLRQGYPGLEVRPLITRSAERFVTRGALAPLAGREALLDVWPDGPVHAAPHVELAEWAEAVVVHPASLNFLARLALGLADTPVMLALQCTLAPVVLAPSLPPGALNSPAYRRHRAALQERPNVSVVPPTPGLSSTTGRMDASLAAPLPELLTAAERLRTRADALADGGSRDSEPAGTATHPEHRAEVAR</sequence>
<organism evidence="3">
    <name type="scientific">Streptomyces sp. R28</name>
    <dbReference type="NCBI Taxonomy" id="3238628"/>
    <lineage>
        <taxon>Bacteria</taxon>
        <taxon>Bacillati</taxon>
        <taxon>Actinomycetota</taxon>
        <taxon>Actinomycetes</taxon>
        <taxon>Kitasatosporales</taxon>
        <taxon>Streptomycetaceae</taxon>
        <taxon>Streptomyces</taxon>
    </lineage>
</organism>
<dbReference type="GO" id="GO:0071513">
    <property type="term" value="C:phosphopantothenoylcysteine decarboxylase complex"/>
    <property type="evidence" value="ECO:0007669"/>
    <property type="project" value="TreeGrafter"/>
</dbReference>
<dbReference type="EMBL" id="CP163439">
    <property type="protein sequence ID" value="XDQ36330.1"/>
    <property type="molecule type" value="Genomic_DNA"/>
</dbReference>
<dbReference type="GO" id="GO:0010181">
    <property type="term" value="F:FMN binding"/>
    <property type="evidence" value="ECO:0007669"/>
    <property type="project" value="TreeGrafter"/>
</dbReference>
<dbReference type="GO" id="GO:0004633">
    <property type="term" value="F:phosphopantothenoylcysteine decarboxylase activity"/>
    <property type="evidence" value="ECO:0007669"/>
    <property type="project" value="TreeGrafter"/>
</dbReference>
<dbReference type="AlphaFoldDB" id="A0AB39PZ47"/>
<reference evidence="3" key="1">
    <citation type="submission" date="2024-07" db="EMBL/GenBank/DDBJ databases">
        <authorList>
            <person name="Yu S.T."/>
        </authorList>
    </citation>
    <scope>NUCLEOTIDE SEQUENCE</scope>
    <source>
        <strain evidence="3">R28</strain>
    </source>
</reference>
<protein>
    <submittedName>
        <fullName evidence="3">Flavoprotein</fullName>
    </submittedName>
</protein>
<dbReference type="InterPro" id="IPR036551">
    <property type="entry name" value="Flavin_trans-like"/>
</dbReference>
<dbReference type="RefSeq" id="WP_369170876.1">
    <property type="nucleotide sequence ID" value="NZ_CP163439.1"/>
</dbReference>
<dbReference type="PANTHER" id="PTHR14359:SF6">
    <property type="entry name" value="PHOSPHOPANTOTHENOYLCYSTEINE DECARBOXYLASE"/>
    <property type="match status" value="1"/>
</dbReference>
<feature type="compositionally biased region" description="Basic and acidic residues" evidence="1">
    <location>
        <begin position="194"/>
        <end position="208"/>
    </location>
</feature>
<gene>
    <name evidence="3" type="ORF">AB5J49_24965</name>
</gene>
<accession>A0AB39PZ47</accession>
<evidence type="ECO:0000313" key="3">
    <source>
        <dbReference type="EMBL" id="XDQ36330.1"/>
    </source>
</evidence>
<dbReference type="GO" id="GO:0015937">
    <property type="term" value="P:coenzyme A biosynthetic process"/>
    <property type="evidence" value="ECO:0007669"/>
    <property type="project" value="TreeGrafter"/>
</dbReference>
<evidence type="ECO:0000259" key="2">
    <source>
        <dbReference type="Pfam" id="PF02441"/>
    </source>
</evidence>
<feature type="region of interest" description="Disordered" evidence="1">
    <location>
        <begin position="194"/>
        <end position="224"/>
    </location>
</feature>
<dbReference type="Gene3D" id="3.40.50.1950">
    <property type="entry name" value="Flavin prenyltransferase-like"/>
    <property type="match status" value="1"/>
</dbReference>
<name>A0AB39PZ47_9ACTN</name>
<evidence type="ECO:0000256" key="1">
    <source>
        <dbReference type="SAM" id="MobiDB-lite"/>
    </source>
</evidence>
<dbReference type="PANTHER" id="PTHR14359">
    <property type="entry name" value="HOMO-OLIGOMERIC FLAVIN CONTAINING CYS DECARBOXYLASE FAMILY"/>
    <property type="match status" value="1"/>
</dbReference>
<proteinExistence type="predicted"/>